<dbReference type="GO" id="GO:0005634">
    <property type="term" value="C:nucleus"/>
    <property type="evidence" value="ECO:0007669"/>
    <property type="project" value="TreeGrafter"/>
</dbReference>
<dbReference type="InterPro" id="IPR029052">
    <property type="entry name" value="Metallo-depent_PP-like"/>
</dbReference>
<organism evidence="1 2">
    <name type="scientific">Pristionchus entomophagus</name>
    <dbReference type="NCBI Taxonomy" id="358040"/>
    <lineage>
        <taxon>Eukaryota</taxon>
        <taxon>Metazoa</taxon>
        <taxon>Ecdysozoa</taxon>
        <taxon>Nematoda</taxon>
        <taxon>Chromadorea</taxon>
        <taxon>Rhabditida</taxon>
        <taxon>Rhabditina</taxon>
        <taxon>Diplogasteromorpha</taxon>
        <taxon>Diplogasteroidea</taxon>
        <taxon>Neodiplogasteridae</taxon>
        <taxon>Pristionchus</taxon>
    </lineage>
</organism>
<dbReference type="PANTHER" id="PTHR11668:SF491">
    <property type="entry name" value="SERINE_THREONINE-PROTEIN PHOSPHATASE"/>
    <property type="match status" value="1"/>
</dbReference>
<evidence type="ECO:0000313" key="1">
    <source>
        <dbReference type="EMBL" id="GMS79700.1"/>
    </source>
</evidence>
<dbReference type="Proteomes" id="UP001432027">
    <property type="component" value="Unassembled WGS sequence"/>
</dbReference>
<evidence type="ECO:0000313" key="2">
    <source>
        <dbReference type="Proteomes" id="UP001432027"/>
    </source>
</evidence>
<dbReference type="EMBL" id="BTSX01000001">
    <property type="protein sequence ID" value="GMS79700.1"/>
    <property type="molecule type" value="Genomic_DNA"/>
</dbReference>
<dbReference type="Gene3D" id="3.60.21.10">
    <property type="match status" value="1"/>
</dbReference>
<keyword evidence="2" id="KW-1185">Reference proteome</keyword>
<sequence>MRVLCVSSGISDKLKTLDDIRNIKRPILKPFENRLVFDLLVAQPVHGRNGFGFNRNDGFGWDFEADVLSACIKRLKVTSILRTNQTFSIGLLPFPSIDDPKLITITSCHQIYREHEVDPGNPNLAVVVCGDFAMDLETDLKIFQYSRWIYGEMPKNINEKRYNEKFCADEVLMERKDTAEEQVPQIWQR</sequence>
<feature type="non-terminal residue" evidence="1">
    <location>
        <position position="189"/>
    </location>
</feature>
<gene>
    <name evidence="1" type="ORF">PENTCL1PPCAC_1874</name>
</gene>
<dbReference type="AlphaFoldDB" id="A0AAV5SAC1"/>
<dbReference type="GO" id="GO:0004722">
    <property type="term" value="F:protein serine/threonine phosphatase activity"/>
    <property type="evidence" value="ECO:0007669"/>
    <property type="project" value="TreeGrafter"/>
</dbReference>
<dbReference type="SUPFAM" id="SSF56300">
    <property type="entry name" value="Metallo-dependent phosphatases"/>
    <property type="match status" value="1"/>
</dbReference>
<dbReference type="GO" id="GO:0005737">
    <property type="term" value="C:cytoplasm"/>
    <property type="evidence" value="ECO:0007669"/>
    <property type="project" value="TreeGrafter"/>
</dbReference>
<dbReference type="InterPro" id="IPR050341">
    <property type="entry name" value="PP1_catalytic_subunit"/>
</dbReference>
<comment type="caution">
    <text evidence="1">The sequence shown here is derived from an EMBL/GenBank/DDBJ whole genome shotgun (WGS) entry which is preliminary data.</text>
</comment>
<proteinExistence type="predicted"/>
<protein>
    <submittedName>
        <fullName evidence="1">Uncharacterized protein</fullName>
    </submittedName>
</protein>
<name>A0AAV5SAC1_9BILA</name>
<reference evidence="1" key="1">
    <citation type="submission" date="2023-10" db="EMBL/GenBank/DDBJ databases">
        <title>Genome assembly of Pristionchus species.</title>
        <authorList>
            <person name="Yoshida K."/>
            <person name="Sommer R.J."/>
        </authorList>
    </citation>
    <scope>NUCLEOTIDE SEQUENCE</scope>
    <source>
        <strain evidence="1">RS0144</strain>
    </source>
</reference>
<accession>A0AAV5SAC1</accession>
<dbReference type="PANTHER" id="PTHR11668">
    <property type="entry name" value="SERINE/THREONINE PROTEIN PHOSPHATASE"/>
    <property type="match status" value="1"/>
</dbReference>